<dbReference type="EnsemblMetazoa" id="G16300.1">
    <property type="protein sequence ID" value="G16300.1:cds"/>
    <property type="gene ID" value="G16300"/>
</dbReference>
<evidence type="ECO:0000256" key="1">
    <source>
        <dbReference type="SAM" id="MobiDB-lite"/>
    </source>
</evidence>
<accession>A0A8W8IZ02</accession>
<evidence type="ECO:0000313" key="3">
    <source>
        <dbReference type="Proteomes" id="UP000005408"/>
    </source>
</evidence>
<evidence type="ECO:0000313" key="2">
    <source>
        <dbReference type="EnsemblMetazoa" id="G16300.1:cds"/>
    </source>
</evidence>
<proteinExistence type="predicted"/>
<reference evidence="2" key="1">
    <citation type="submission" date="2022-08" db="UniProtKB">
        <authorList>
            <consortium name="EnsemblMetazoa"/>
        </authorList>
    </citation>
    <scope>IDENTIFICATION</scope>
    <source>
        <strain evidence="2">05x7-T-G4-1.051#20</strain>
    </source>
</reference>
<organism evidence="2 3">
    <name type="scientific">Magallana gigas</name>
    <name type="common">Pacific oyster</name>
    <name type="synonym">Crassostrea gigas</name>
    <dbReference type="NCBI Taxonomy" id="29159"/>
    <lineage>
        <taxon>Eukaryota</taxon>
        <taxon>Metazoa</taxon>
        <taxon>Spiralia</taxon>
        <taxon>Lophotrochozoa</taxon>
        <taxon>Mollusca</taxon>
        <taxon>Bivalvia</taxon>
        <taxon>Autobranchia</taxon>
        <taxon>Pteriomorphia</taxon>
        <taxon>Ostreida</taxon>
        <taxon>Ostreoidea</taxon>
        <taxon>Ostreidae</taxon>
        <taxon>Magallana</taxon>
    </lineage>
</organism>
<sequence>MVCEDCDEDNDQKTISKAGNNGDAYPTDHNNRTIVRLSPSGLVSTVFSTAPLVSLGIYQSPEGVLLVTLKDNESELYKPVSHSRRLIRHVTLTGDVIRENEHQGDGQTRLFTVPQSVKQNTNPDICVGNWTSESTGELVILSFTGSLKFVYRGQKLEKKILIQLM</sequence>
<name>A0A8W8IZ02_MAGGI</name>
<dbReference type="AlphaFoldDB" id="A0A8W8IZ02"/>
<protein>
    <submittedName>
        <fullName evidence="2">Uncharacterized protein</fullName>
    </submittedName>
</protein>
<feature type="region of interest" description="Disordered" evidence="1">
    <location>
        <begin position="1"/>
        <end position="27"/>
    </location>
</feature>
<feature type="compositionally biased region" description="Acidic residues" evidence="1">
    <location>
        <begin position="1"/>
        <end position="10"/>
    </location>
</feature>
<dbReference type="Proteomes" id="UP000005408">
    <property type="component" value="Unassembled WGS sequence"/>
</dbReference>
<keyword evidence="3" id="KW-1185">Reference proteome</keyword>